<comment type="caution">
    <text evidence="1">The sequence shown here is derived from an EMBL/GenBank/DDBJ whole genome shotgun (WGS) entry which is preliminary data.</text>
</comment>
<dbReference type="EMBL" id="FCOW01000012">
    <property type="protein sequence ID" value="CVK19834.1"/>
    <property type="molecule type" value="Genomic_DNA"/>
</dbReference>
<reference evidence="1 2" key="1">
    <citation type="submission" date="2016-01" db="EMBL/GenBank/DDBJ databases">
        <authorList>
            <person name="Brown R."/>
        </authorList>
    </citation>
    <scope>NUCLEOTIDE SEQUENCE [LARGE SCALE GENOMIC DNA]</scope>
    <source>
        <strain evidence="1">Sporomusa sphaeroides DSM 2875</strain>
    </source>
</reference>
<dbReference type="Proteomes" id="UP000245702">
    <property type="component" value="Unassembled WGS sequence"/>
</dbReference>
<protein>
    <submittedName>
        <fullName evidence="1">Uncharacterized protein</fullName>
    </submittedName>
</protein>
<keyword evidence="2" id="KW-1185">Reference proteome</keyword>
<evidence type="ECO:0000313" key="2">
    <source>
        <dbReference type="Proteomes" id="UP000245702"/>
    </source>
</evidence>
<proteinExistence type="predicted"/>
<evidence type="ECO:0000313" key="1">
    <source>
        <dbReference type="EMBL" id="CVK19834.1"/>
    </source>
</evidence>
<accession>A0ABM9W3Z1</accession>
<organism evidence="1 2">
    <name type="scientific">Sporomusa sphaeroides DSM 2875</name>
    <dbReference type="NCBI Taxonomy" id="1337886"/>
    <lineage>
        <taxon>Bacteria</taxon>
        <taxon>Bacillati</taxon>
        <taxon>Bacillota</taxon>
        <taxon>Negativicutes</taxon>
        <taxon>Selenomonadales</taxon>
        <taxon>Sporomusaceae</taxon>
        <taxon>Sporomusa</taxon>
    </lineage>
</organism>
<sequence>MADKADLASGGVYPIRRLVALIQGVINSLSSRL</sequence>
<name>A0ABM9W3Z1_9FIRM</name>
<gene>
    <name evidence="1" type="ORF">SSPH_02490</name>
</gene>